<sequence precursor="true">MRLVPFTLALAMGCMTLVAADEKSKTAERLDDSASLFSEIMGTPDKSIPQDLLDKAYCIVLVPGLKKAAFGIGGKYGRGFAVCRQTGGQGWGPPAAMRVEGGSVGFQIGVSSSDVILLVMNEGGMKKLSSSKFTIGADATAAAGPVGRNATAQTDAFMTAEILSWSRSKGLFAGISLDGATLRNDLDENQVLYGQRWTMKDILGSGATMPQAASKLIAGLNKYSPRQGK</sequence>
<protein>
    <recommendedName>
        <fullName evidence="2">Ysc84 actin-binding domain-containing protein</fullName>
    </recommendedName>
</protein>
<dbReference type="STRING" id="234267.Acid_1597"/>
<dbReference type="Pfam" id="PF04366">
    <property type="entry name" value="Ysc84"/>
    <property type="match status" value="1"/>
</dbReference>
<dbReference type="InterPro" id="IPR007461">
    <property type="entry name" value="Ysc84_actin-binding"/>
</dbReference>
<dbReference type="OrthoDB" id="9782434at2"/>
<gene>
    <name evidence="3" type="ordered locus">Acid_1597</name>
</gene>
<dbReference type="eggNOG" id="COG2930">
    <property type="taxonomic scope" value="Bacteria"/>
</dbReference>
<dbReference type="CDD" id="cd11524">
    <property type="entry name" value="SYLF"/>
    <property type="match status" value="1"/>
</dbReference>
<evidence type="ECO:0000259" key="2">
    <source>
        <dbReference type="Pfam" id="PF04366"/>
    </source>
</evidence>
<feature type="chain" id="PRO_5004163212" description="Ysc84 actin-binding domain-containing protein" evidence="1">
    <location>
        <begin position="21"/>
        <end position="229"/>
    </location>
</feature>
<dbReference type="KEGG" id="sus:Acid_1597"/>
<reference evidence="3" key="1">
    <citation type="submission" date="2006-10" db="EMBL/GenBank/DDBJ databases">
        <title>Complete sequence of Solibacter usitatus Ellin6076.</title>
        <authorList>
            <consortium name="US DOE Joint Genome Institute"/>
            <person name="Copeland A."/>
            <person name="Lucas S."/>
            <person name="Lapidus A."/>
            <person name="Barry K."/>
            <person name="Detter J.C."/>
            <person name="Glavina del Rio T."/>
            <person name="Hammon N."/>
            <person name="Israni S."/>
            <person name="Dalin E."/>
            <person name="Tice H."/>
            <person name="Pitluck S."/>
            <person name="Thompson L.S."/>
            <person name="Brettin T."/>
            <person name="Bruce D."/>
            <person name="Han C."/>
            <person name="Tapia R."/>
            <person name="Gilna P."/>
            <person name="Schmutz J."/>
            <person name="Larimer F."/>
            <person name="Land M."/>
            <person name="Hauser L."/>
            <person name="Kyrpides N."/>
            <person name="Mikhailova N."/>
            <person name="Janssen P.H."/>
            <person name="Kuske C.R."/>
            <person name="Richardson P."/>
        </authorList>
    </citation>
    <scope>NUCLEOTIDE SEQUENCE</scope>
    <source>
        <strain evidence="3">Ellin6076</strain>
    </source>
</reference>
<feature type="domain" description="Ysc84 actin-binding" evidence="2">
    <location>
        <begin position="101"/>
        <end position="222"/>
    </location>
</feature>
<feature type="signal peptide" evidence="1">
    <location>
        <begin position="1"/>
        <end position="20"/>
    </location>
</feature>
<dbReference type="InterPro" id="IPR051702">
    <property type="entry name" value="SH3_domain_YSC84-like"/>
</dbReference>
<dbReference type="GO" id="GO:0035091">
    <property type="term" value="F:phosphatidylinositol binding"/>
    <property type="evidence" value="ECO:0007669"/>
    <property type="project" value="TreeGrafter"/>
</dbReference>
<organism evidence="3">
    <name type="scientific">Solibacter usitatus (strain Ellin6076)</name>
    <dbReference type="NCBI Taxonomy" id="234267"/>
    <lineage>
        <taxon>Bacteria</taxon>
        <taxon>Pseudomonadati</taxon>
        <taxon>Acidobacteriota</taxon>
        <taxon>Terriglobia</taxon>
        <taxon>Bryobacterales</taxon>
        <taxon>Solibacteraceae</taxon>
        <taxon>Candidatus Solibacter</taxon>
    </lineage>
</organism>
<keyword evidence="1" id="KW-0732">Signal</keyword>
<dbReference type="HOGENOM" id="CLU_015320_4_0_0"/>
<evidence type="ECO:0000256" key="1">
    <source>
        <dbReference type="SAM" id="SignalP"/>
    </source>
</evidence>
<dbReference type="EMBL" id="CP000473">
    <property type="protein sequence ID" value="ABJ82588.1"/>
    <property type="molecule type" value="Genomic_DNA"/>
</dbReference>
<name>Q028G4_SOLUE</name>
<dbReference type="PANTHER" id="PTHR15629">
    <property type="entry name" value="SH3YL1 PROTEIN"/>
    <property type="match status" value="1"/>
</dbReference>
<dbReference type="AlphaFoldDB" id="Q028G4"/>
<evidence type="ECO:0000313" key="3">
    <source>
        <dbReference type="EMBL" id="ABJ82588.1"/>
    </source>
</evidence>
<dbReference type="PANTHER" id="PTHR15629:SF2">
    <property type="entry name" value="SH3 DOMAIN-CONTAINING YSC84-LIKE PROTEIN 1"/>
    <property type="match status" value="1"/>
</dbReference>
<dbReference type="InParanoid" id="Q028G4"/>
<proteinExistence type="predicted"/>
<accession>Q028G4</accession>